<sequence length="125" mass="14232">MVDSKPNTFLILACHFLPIKVACPLFSFNTDMGLITAERTFQTINKVAEFWYGVKYGYDVATIIEGNISVDNFGKQTKVRANFMQKVVNTKGGITSVKQIEDPKLYQDFFAQAQKSIFIEKEKVY</sequence>
<proteinExistence type="predicted"/>
<accession>A0A1X4XUE0</accession>
<organism evidence="1 2">
    <name type="scientific">Desulfurella amilsii</name>
    <dbReference type="NCBI Taxonomy" id="1562698"/>
    <lineage>
        <taxon>Bacteria</taxon>
        <taxon>Pseudomonadati</taxon>
        <taxon>Campylobacterota</taxon>
        <taxon>Desulfurellia</taxon>
        <taxon>Desulfurellales</taxon>
        <taxon>Desulfurellaceae</taxon>
        <taxon>Desulfurella</taxon>
    </lineage>
</organism>
<dbReference type="EMBL" id="MDSU01000020">
    <property type="protein sequence ID" value="OSS41153.1"/>
    <property type="molecule type" value="Genomic_DNA"/>
</dbReference>
<dbReference type="AlphaFoldDB" id="A0A1X4XUE0"/>
<evidence type="ECO:0000313" key="2">
    <source>
        <dbReference type="Proteomes" id="UP000194141"/>
    </source>
</evidence>
<dbReference type="Proteomes" id="UP000194141">
    <property type="component" value="Unassembled WGS sequence"/>
</dbReference>
<evidence type="ECO:0000313" key="1">
    <source>
        <dbReference type="EMBL" id="OSS41153.1"/>
    </source>
</evidence>
<name>A0A1X4XUE0_9BACT</name>
<gene>
    <name evidence="1" type="ORF">DESAMIL20_2091</name>
</gene>
<comment type="caution">
    <text evidence="1">The sequence shown here is derived from an EMBL/GenBank/DDBJ whole genome shotgun (WGS) entry which is preliminary data.</text>
</comment>
<dbReference type="OrthoDB" id="9788899at2"/>
<dbReference type="RefSeq" id="WP_086034810.1">
    <property type="nucleotide sequence ID" value="NZ_MDSU01000020.1"/>
</dbReference>
<reference evidence="1 2" key="1">
    <citation type="journal article" date="2017" name="Front. Microbiol.">
        <title>Genome Sequence of Desulfurella amilsii Strain TR1 and Comparative Genomics of Desulfurellaceae Family.</title>
        <authorList>
            <person name="Florentino A.P."/>
            <person name="Stams A.J."/>
            <person name="Sanchez-Andrea I."/>
        </authorList>
    </citation>
    <scope>NUCLEOTIDE SEQUENCE [LARGE SCALE GENOMIC DNA]</scope>
    <source>
        <strain evidence="1 2">TR1</strain>
    </source>
</reference>
<protein>
    <submittedName>
        <fullName evidence="1">Uncharacterized protein</fullName>
    </submittedName>
</protein>
<keyword evidence="2" id="KW-1185">Reference proteome</keyword>